<proteinExistence type="predicted"/>
<gene>
    <name evidence="3" type="ORF">NITHO_940013</name>
</gene>
<evidence type="ECO:0000313" key="3">
    <source>
        <dbReference type="EMBL" id="CCF86255.1"/>
    </source>
</evidence>
<protein>
    <submittedName>
        <fullName evidence="3">Uncharacterized protein</fullName>
    </submittedName>
</protein>
<keyword evidence="4" id="KW-1185">Reference proteome</keyword>
<reference evidence="3 4" key="1">
    <citation type="journal article" date="2012" name="ISME J.">
        <title>Nitrification expanded: discovery, physiology and genomics of a nitrite-oxidizing bacterium from the phylum Chloroflexi.</title>
        <authorList>
            <person name="Sorokin D.Y."/>
            <person name="Lucker S."/>
            <person name="Vejmelkova D."/>
            <person name="Kostrikina N.A."/>
            <person name="Kleerebezem R."/>
            <person name="Rijpstra W.I."/>
            <person name="Damste J.S."/>
            <person name="Le Paslier D."/>
            <person name="Muyzer G."/>
            <person name="Wagner M."/>
            <person name="van Loosdrecht M.C."/>
            <person name="Daims H."/>
        </authorList>
    </citation>
    <scope>NUCLEOTIDE SEQUENCE [LARGE SCALE GENOMIC DNA]</scope>
    <source>
        <strain evidence="4">none</strain>
    </source>
</reference>
<evidence type="ECO:0000256" key="1">
    <source>
        <dbReference type="SAM" id="MobiDB-lite"/>
    </source>
</evidence>
<dbReference type="Proteomes" id="UP000004221">
    <property type="component" value="Unassembled WGS sequence"/>
</dbReference>
<dbReference type="AlphaFoldDB" id="I4ENJ2"/>
<feature type="transmembrane region" description="Helical" evidence="2">
    <location>
        <begin position="42"/>
        <end position="61"/>
    </location>
</feature>
<keyword evidence="2" id="KW-1133">Transmembrane helix</keyword>
<comment type="caution">
    <text evidence="3">The sequence shown here is derived from an EMBL/GenBank/DDBJ whole genome shotgun (WGS) entry which is preliminary data.</text>
</comment>
<accession>I4ENJ2</accession>
<feature type="compositionally biased region" description="Polar residues" evidence="1">
    <location>
        <begin position="62"/>
        <end position="71"/>
    </location>
</feature>
<evidence type="ECO:0000313" key="4">
    <source>
        <dbReference type="Proteomes" id="UP000004221"/>
    </source>
</evidence>
<feature type="compositionally biased region" description="Polar residues" evidence="1">
    <location>
        <begin position="95"/>
        <end position="110"/>
    </location>
</feature>
<feature type="region of interest" description="Disordered" evidence="1">
    <location>
        <begin position="62"/>
        <end position="113"/>
    </location>
</feature>
<evidence type="ECO:0000256" key="2">
    <source>
        <dbReference type="SAM" id="Phobius"/>
    </source>
</evidence>
<keyword evidence="2" id="KW-0812">Transmembrane</keyword>
<organism evidence="3 4">
    <name type="scientific">Nitrolancea hollandica Lb</name>
    <dbReference type="NCBI Taxonomy" id="1129897"/>
    <lineage>
        <taxon>Bacteria</taxon>
        <taxon>Pseudomonadati</taxon>
        <taxon>Thermomicrobiota</taxon>
        <taxon>Thermomicrobia</taxon>
        <taxon>Sphaerobacterales</taxon>
        <taxon>Sphaerobacterineae</taxon>
        <taxon>Sphaerobacteraceae</taxon>
        <taxon>Nitrolancea</taxon>
    </lineage>
</organism>
<sequence>MVGPHAGQSGWRGRVRADCVHTTANEAKSGDGRSRPRGRRNWRIALVVLAIIVALIGLSQLTPPEQSSPESVNADLTPRATPLPESPPPVADTAGSRTGNAGESSLSSAGSDAATCDIKQARYLEAGGYPATNMRILSFNGPCSG</sequence>
<name>I4ENJ2_9BACT</name>
<dbReference type="EMBL" id="CAGS01000731">
    <property type="protein sequence ID" value="CCF86255.1"/>
    <property type="molecule type" value="Genomic_DNA"/>
</dbReference>
<keyword evidence="2" id="KW-0472">Membrane</keyword>